<accession>A0ABM1IU08</accession>
<protein>
    <recommendedName>
        <fullName evidence="2">thioredoxin-dependent peroxiredoxin</fullName>
        <ecNumber evidence="2">1.11.1.24</ecNumber>
    </recommendedName>
</protein>
<dbReference type="SUPFAM" id="SSF52833">
    <property type="entry name" value="Thioredoxin-like"/>
    <property type="match status" value="1"/>
</dbReference>
<dbReference type="Gene3D" id="3.40.30.10">
    <property type="entry name" value="Glutaredoxin"/>
    <property type="match status" value="1"/>
</dbReference>
<name>A0ABM1IU08_POLDO</name>
<evidence type="ECO:0000256" key="3">
    <source>
        <dbReference type="ARBA" id="ARBA00023002"/>
    </source>
</evidence>
<dbReference type="InterPro" id="IPR036249">
    <property type="entry name" value="Thioredoxin-like_sf"/>
</dbReference>
<proteinExistence type="inferred from homology"/>
<keyword evidence="6" id="KW-1185">Reference proteome</keyword>
<dbReference type="GeneID" id="107070219"/>
<evidence type="ECO:0000313" key="6">
    <source>
        <dbReference type="Proteomes" id="UP000694924"/>
    </source>
</evidence>
<sequence>MGSCCIEETNKDIIPRILMIPAVSYPAPFWSGYAVINSKITDLSLQDFKGKYVILLFYPYDFTFVCPTEIIQFSERINEFRILNAEVVAVSTDSEYSHLAWITTPRKQGGLGEMKIPVLADKNHKISNDYGVLDEIRGIAIRALFIIDPKQLIRHVNLNDDAISRSVDEILRLLQACQFADKFGDTCPLGPIQQKRVSRHNSIYFDTTSN</sequence>
<dbReference type="InterPro" id="IPR050217">
    <property type="entry name" value="Peroxiredoxin"/>
</dbReference>
<dbReference type="CDD" id="cd03015">
    <property type="entry name" value="PRX_Typ2cys"/>
    <property type="match status" value="1"/>
</dbReference>
<comment type="catalytic activity">
    <reaction evidence="4">
        <text>a hydroperoxide + [thioredoxin]-dithiol = an alcohol + [thioredoxin]-disulfide + H2O</text>
        <dbReference type="Rhea" id="RHEA:62620"/>
        <dbReference type="Rhea" id="RHEA-COMP:10698"/>
        <dbReference type="Rhea" id="RHEA-COMP:10700"/>
        <dbReference type="ChEBI" id="CHEBI:15377"/>
        <dbReference type="ChEBI" id="CHEBI:29950"/>
        <dbReference type="ChEBI" id="CHEBI:30879"/>
        <dbReference type="ChEBI" id="CHEBI:35924"/>
        <dbReference type="ChEBI" id="CHEBI:50058"/>
        <dbReference type="EC" id="1.11.1.24"/>
    </reaction>
</comment>
<evidence type="ECO:0000256" key="1">
    <source>
        <dbReference type="ARBA" id="ARBA00009796"/>
    </source>
</evidence>
<comment type="similarity">
    <text evidence="1">Belongs to the peroxiredoxin family. AhpC/Prx1 subfamily.</text>
</comment>
<reference evidence="7" key="1">
    <citation type="submission" date="2025-08" db="UniProtKB">
        <authorList>
            <consortium name="RefSeq"/>
        </authorList>
    </citation>
    <scope>IDENTIFICATION</scope>
    <source>
        <tissue evidence="7">Whole body</tissue>
    </source>
</reference>
<organism evidence="6 7">
    <name type="scientific">Polistes dominula</name>
    <name type="common">European paper wasp</name>
    <name type="synonym">Vespa dominula</name>
    <dbReference type="NCBI Taxonomy" id="743375"/>
    <lineage>
        <taxon>Eukaryota</taxon>
        <taxon>Metazoa</taxon>
        <taxon>Ecdysozoa</taxon>
        <taxon>Arthropoda</taxon>
        <taxon>Hexapoda</taxon>
        <taxon>Insecta</taxon>
        <taxon>Pterygota</taxon>
        <taxon>Neoptera</taxon>
        <taxon>Endopterygota</taxon>
        <taxon>Hymenoptera</taxon>
        <taxon>Apocrita</taxon>
        <taxon>Aculeata</taxon>
        <taxon>Vespoidea</taxon>
        <taxon>Vespidae</taxon>
        <taxon>Polistinae</taxon>
        <taxon>Polistini</taxon>
        <taxon>Polistes</taxon>
    </lineage>
</organism>
<dbReference type="InterPro" id="IPR000866">
    <property type="entry name" value="AhpC/TSA"/>
</dbReference>
<dbReference type="Proteomes" id="UP000694924">
    <property type="component" value="Unplaced"/>
</dbReference>
<gene>
    <name evidence="7" type="primary">LOC107070219</name>
</gene>
<dbReference type="PANTHER" id="PTHR10681:SF128">
    <property type="entry name" value="THIOREDOXIN-DEPENDENT PEROXIDE REDUCTASE, MITOCHONDRIAL"/>
    <property type="match status" value="1"/>
</dbReference>
<feature type="domain" description="Thioredoxin" evidence="5">
    <location>
        <begin position="21"/>
        <end position="179"/>
    </location>
</feature>
<evidence type="ECO:0000313" key="7">
    <source>
        <dbReference type="RefSeq" id="XP_015183695.1"/>
    </source>
</evidence>
<evidence type="ECO:0000259" key="5">
    <source>
        <dbReference type="PROSITE" id="PS51352"/>
    </source>
</evidence>
<evidence type="ECO:0000256" key="2">
    <source>
        <dbReference type="ARBA" id="ARBA00013017"/>
    </source>
</evidence>
<dbReference type="PANTHER" id="PTHR10681">
    <property type="entry name" value="THIOREDOXIN PEROXIDASE"/>
    <property type="match status" value="1"/>
</dbReference>
<dbReference type="EC" id="1.11.1.24" evidence="2"/>
<dbReference type="RefSeq" id="XP_015183695.1">
    <property type="nucleotide sequence ID" value="XM_015328209.1"/>
</dbReference>
<evidence type="ECO:0000256" key="4">
    <source>
        <dbReference type="ARBA" id="ARBA00049091"/>
    </source>
</evidence>
<dbReference type="Pfam" id="PF00578">
    <property type="entry name" value="AhpC-TSA"/>
    <property type="match status" value="1"/>
</dbReference>
<dbReference type="PROSITE" id="PS51352">
    <property type="entry name" value="THIOREDOXIN_2"/>
    <property type="match status" value="1"/>
</dbReference>
<dbReference type="InterPro" id="IPR013766">
    <property type="entry name" value="Thioredoxin_domain"/>
</dbReference>
<keyword evidence="3" id="KW-0560">Oxidoreductase</keyword>